<protein>
    <submittedName>
        <fullName evidence="1">Uncharacterized protein</fullName>
    </submittedName>
</protein>
<gene>
    <name evidence="1" type="ORF">ABW01_12665</name>
</gene>
<comment type="caution">
    <text evidence="1">The sequence shown here is derived from an EMBL/GenBank/DDBJ whole genome shotgun (WGS) entry which is preliminary data.</text>
</comment>
<sequence>MAKLLVNGEILDYKDCAEVPNELFSKLIRFIELKEHQTSKEYVEVINACNYCEHSISKPHGSFASEVNPNDVWYISVQDENEKDWLEIMGEDADFTQEQIQIYRCKACGKWEIYNDG</sequence>
<dbReference type="PATRIC" id="fig|1392.242.peg.5553"/>
<dbReference type="Proteomes" id="UP000035904">
    <property type="component" value="Unassembled WGS sequence"/>
</dbReference>
<name>A0A0J1HWY5_BACAN</name>
<dbReference type="EMBL" id="LDPG01000007">
    <property type="protein sequence ID" value="KLV18232.1"/>
    <property type="molecule type" value="Genomic_DNA"/>
</dbReference>
<proteinExistence type="predicted"/>
<evidence type="ECO:0000313" key="2">
    <source>
        <dbReference type="Proteomes" id="UP000035904"/>
    </source>
</evidence>
<evidence type="ECO:0000313" key="1">
    <source>
        <dbReference type="EMBL" id="KLV18232.1"/>
    </source>
</evidence>
<accession>A0A0J1HWY5</accession>
<dbReference type="AlphaFoldDB" id="A0A0J1HWY5"/>
<dbReference type="RefSeq" id="WP_001995766.1">
    <property type="nucleotide sequence ID" value="NZ_JBCNIA010000070.1"/>
</dbReference>
<reference evidence="1 2" key="1">
    <citation type="submission" date="2015-05" db="EMBL/GenBank/DDBJ databases">
        <title>Whole genome sequence and identification of bacterial endophytes from Costus igneus.</title>
        <authorList>
            <person name="Lee Y.P."/>
            <person name="Gan H.M."/>
            <person name="Eng W."/>
            <person name="Wheatley M.S."/>
            <person name="Caraballo A."/>
            <person name="Polter S."/>
            <person name="Savka M.A."/>
            <person name="Hudson A.O."/>
        </authorList>
    </citation>
    <scope>NUCLEOTIDE SEQUENCE [LARGE SCALE GENOMIC DNA]</scope>
    <source>
        <strain evidence="1 2">RIT375</strain>
    </source>
</reference>
<organism evidence="1 2">
    <name type="scientific">Bacillus anthracis</name>
    <name type="common">anthrax bacterium</name>
    <dbReference type="NCBI Taxonomy" id="1392"/>
    <lineage>
        <taxon>Bacteria</taxon>
        <taxon>Bacillati</taxon>
        <taxon>Bacillota</taxon>
        <taxon>Bacilli</taxon>
        <taxon>Bacillales</taxon>
        <taxon>Bacillaceae</taxon>
        <taxon>Bacillus</taxon>
        <taxon>Bacillus cereus group</taxon>
    </lineage>
</organism>